<dbReference type="EMBL" id="CP012678">
    <property type="protein sequence ID" value="ALF59775.1"/>
    <property type="molecule type" value="Genomic_DNA"/>
</dbReference>
<dbReference type="HAMAP" id="MF_01077">
    <property type="entry name" value="RimP"/>
    <property type="match status" value="1"/>
</dbReference>
<dbReference type="PANTHER" id="PTHR33867">
    <property type="entry name" value="RIBOSOME MATURATION FACTOR RIMP"/>
    <property type="match status" value="1"/>
</dbReference>
<dbReference type="GO" id="GO:0005829">
    <property type="term" value="C:cytosol"/>
    <property type="evidence" value="ECO:0007669"/>
    <property type="project" value="TreeGrafter"/>
</dbReference>
<dbReference type="Gene3D" id="2.30.30.180">
    <property type="entry name" value="Ribosome maturation factor RimP, C-terminal domain"/>
    <property type="match status" value="1"/>
</dbReference>
<dbReference type="InterPro" id="IPR036847">
    <property type="entry name" value="RimP_C_sf"/>
</dbReference>
<dbReference type="InterPro" id="IPR035956">
    <property type="entry name" value="RimP_N_sf"/>
</dbReference>
<dbReference type="SUPFAM" id="SSF75420">
    <property type="entry name" value="YhbC-like, N-terminal domain"/>
    <property type="match status" value="1"/>
</dbReference>
<keyword evidence="2 3" id="KW-0690">Ribosome biogenesis</keyword>
<gene>
    <name evidence="3" type="primary">rimP</name>
    <name evidence="6" type="ORF">AOC03_06780</name>
</gene>
<evidence type="ECO:0000256" key="1">
    <source>
        <dbReference type="ARBA" id="ARBA00022490"/>
    </source>
</evidence>
<keyword evidence="7" id="KW-1185">Reference proteome</keyword>
<dbReference type="AlphaFoldDB" id="A0A0M5ML23"/>
<comment type="subcellular location">
    <subcellularLocation>
        <location evidence="3">Cytoplasm</location>
    </subcellularLocation>
</comment>
<dbReference type="FunFam" id="3.30.300.70:FF:000001">
    <property type="entry name" value="Ribosome maturation factor RimP"/>
    <property type="match status" value="1"/>
</dbReference>
<reference evidence="6 7" key="1">
    <citation type="submission" date="2015-09" db="EMBL/GenBank/DDBJ databases">
        <title>Complete genome of Psychrobacter urativorans R10.10B.</title>
        <authorList>
            <person name="See-Too W.S."/>
            <person name="Chan K.G."/>
        </authorList>
    </citation>
    <scope>NUCLEOTIDE SEQUENCE [LARGE SCALE GENOMIC DNA]</scope>
    <source>
        <strain evidence="6 7">R10.10B</strain>
    </source>
</reference>
<dbReference type="RefSeq" id="WP_062534462.1">
    <property type="nucleotide sequence ID" value="NZ_CP012678.1"/>
</dbReference>
<dbReference type="OrthoDB" id="9805006at2"/>
<name>A0A0M5ML23_9GAMM</name>
<dbReference type="GO" id="GO:0006412">
    <property type="term" value="P:translation"/>
    <property type="evidence" value="ECO:0007669"/>
    <property type="project" value="TreeGrafter"/>
</dbReference>
<keyword evidence="1 3" id="KW-0963">Cytoplasm</keyword>
<comment type="function">
    <text evidence="3">Required for maturation of 30S ribosomal subunits.</text>
</comment>
<dbReference type="Pfam" id="PF02576">
    <property type="entry name" value="RimP_N"/>
    <property type="match status" value="1"/>
</dbReference>
<dbReference type="GO" id="GO:0000028">
    <property type="term" value="P:ribosomal small subunit assembly"/>
    <property type="evidence" value="ECO:0007669"/>
    <property type="project" value="TreeGrafter"/>
</dbReference>
<evidence type="ECO:0000256" key="3">
    <source>
        <dbReference type="HAMAP-Rule" id="MF_01077"/>
    </source>
</evidence>
<sequence length="166" mass="18284">MKLSTKVTELTSIIAPAVAACDVALWGVEFVPQGQRSLLRIYIESLPEEQAQDKHVTIENCAAVNHQVSGILEVHDPIAGEFILEVSSPGFDRAFFSDEQMHHYVGQTVSLRLIQAIGEGDKKRRKVTGILNSIDATSLTLTTTDSEQFKIDLSNIDKANLIYEDA</sequence>
<evidence type="ECO:0000259" key="5">
    <source>
        <dbReference type="Pfam" id="PF17384"/>
    </source>
</evidence>
<evidence type="ECO:0000313" key="6">
    <source>
        <dbReference type="EMBL" id="ALF59775.1"/>
    </source>
</evidence>
<dbReference type="Gene3D" id="3.30.300.70">
    <property type="entry name" value="RimP-like superfamily, N-terminal"/>
    <property type="match status" value="1"/>
</dbReference>
<dbReference type="InterPro" id="IPR028998">
    <property type="entry name" value="RimP_C"/>
</dbReference>
<feature type="domain" description="Ribosome maturation factor RimP C-terminal" evidence="5">
    <location>
        <begin position="99"/>
        <end position="164"/>
    </location>
</feature>
<dbReference type="STRING" id="45610.AOC03_06780"/>
<dbReference type="Pfam" id="PF17384">
    <property type="entry name" value="DUF150_C"/>
    <property type="match status" value="1"/>
</dbReference>
<dbReference type="CDD" id="cd01734">
    <property type="entry name" value="YlxS_C"/>
    <property type="match status" value="1"/>
</dbReference>
<dbReference type="Proteomes" id="UP000059847">
    <property type="component" value="Chromosome"/>
</dbReference>
<dbReference type="PROSITE" id="PS51257">
    <property type="entry name" value="PROKAR_LIPOPROTEIN"/>
    <property type="match status" value="1"/>
</dbReference>
<dbReference type="InterPro" id="IPR028989">
    <property type="entry name" value="RimP_N"/>
</dbReference>
<organism evidence="6 7">
    <name type="scientific">Psychrobacter urativorans</name>
    <dbReference type="NCBI Taxonomy" id="45610"/>
    <lineage>
        <taxon>Bacteria</taxon>
        <taxon>Pseudomonadati</taxon>
        <taxon>Pseudomonadota</taxon>
        <taxon>Gammaproteobacteria</taxon>
        <taxon>Moraxellales</taxon>
        <taxon>Moraxellaceae</taxon>
        <taxon>Psychrobacter</taxon>
    </lineage>
</organism>
<evidence type="ECO:0000259" key="4">
    <source>
        <dbReference type="Pfam" id="PF02576"/>
    </source>
</evidence>
<dbReference type="SUPFAM" id="SSF74942">
    <property type="entry name" value="YhbC-like, C-terminal domain"/>
    <property type="match status" value="1"/>
</dbReference>
<dbReference type="KEGG" id="pur:AOC03_06780"/>
<protein>
    <recommendedName>
        <fullName evidence="3">Ribosome maturation factor RimP</fullName>
    </recommendedName>
</protein>
<evidence type="ECO:0000313" key="7">
    <source>
        <dbReference type="Proteomes" id="UP000059847"/>
    </source>
</evidence>
<dbReference type="PANTHER" id="PTHR33867:SF1">
    <property type="entry name" value="RIBOSOME MATURATION FACTOR RIMP"/>
    <property type="match status" value="1"/>
</dbReference>
<evidence type="ECO:0000256" key="2">
    <source>
        <dbReference type="ARBA" id="ARBA00022517"/>
    </source>
</evidence>
<proteinExistence type="inferred from homology"/>
<feature type="domain" description="Ribosome maturation factor RimP N-terminal" evidence="4">
    <location>
        <begin position="13"/>
        <end position="92"/>
    </location>
</feature>
<dbReference type="NCBIfam" id="NF011224">
    <property type="entry name" value="PRK14631.1"/>
    <property type="match status" value="1"/>
</dbReference>
<comment type="similarity">
    <text evidence="3">Belongs to the RimP family.</text>
</comment>
<dbReference type="InterPro" id="IPR003728">
    <property type="entry name" value="Ribosome_maturation_RimP"/>
</dbReference>
<accession>A0A0M5ML23</accession>